<feature type="compositionally biased region" description="Polar residues" evidence="1">
    <location>
        <begin position="116"/>
        <end position="133"/>
    </location>
</feature>
<dbReference type="AlphaFoldDB" id="A0A2Z7AEB3"/>
<dbReference type="EMBL" id="KV018436">
    <property type="protein sequence ID" value="KZV17360.1"/>
    <property type="molecule type" value="Genomic_DNA"/>
</dbReference>
<feature type="compositionally biased region" description="Low complexity" evidence="1">
    <location>
        <begin position="36"/>
        <end position="50"/>
    </location>
</feature>
<evidence type="ECO:0000256" key="1">
    <source>
        <dbReference type="SAM" id="MobiDB-lite"/>
    </source>
</evidence>
<gene>
    <name evidence="2" type="ORF">F511_22035</name>
</gene>
<evidence type="ECO:0000313" key="3">
    <source>
        <dbReference type="Proteomes" id="UP000250235"/>
    </source>
</evidence>
<evidence type="ECO:0000313" key="2">
    <source>
        <dbReference type="EMBL" id="KZV17360.1"/>
    </source>
</evidence>
<dbReference type="Proteomes" id="UP000250235">
    <property type="component" value="Unassembled WGS sequence"/>
</dbReference>
<dbReference type="PANTHER" id="PTHR33871:SF18">
    <property type="entry name" value="F24J8.12 PROTEIN"/>
    <property type="match status" value="1"/>
</dbReference>
<keyword evidence="3" id="KW-1185">Reference proteome</keyword>
<feature type="compositionally biased region" description="Polar residues" evidence="1">
    <location>
        <begin position="55"/>
        <end position="66"/>
    </location>
</feature>
<dbReference type="PANTHER" id="PTHR33871">
    <property type="entry name" value="OS05G0503100 PROTEIN-RELATED"/>
    <property type="match status" value="1"/>
</dbReference>
<reference evidence="2 3" key="1">
    <citation type="journal article" date="2015" name="Proc. Natl. Acad. Sci. U.S.A.">
        <title>The resurrection genome of Boea hygrometrica: A blueprint for survival of dehydration.</title>
        <authorList>
            <person name="Xiao L."/>
            <person name="Yang G."/>
            <person name="Zhang L."/>
            <person name="Yang X."/>
            <person name="Zhao S."/>
            <person name="Ji Z."/>
            <person name="Zhou Q."/>
            <person name="Hu M."/>
            <person name="Wang Y."/>
            <person name="Chen M."/>
            <person name="Xu Y."/>
            <person name="Jin H."/>
            <person name="Xiao X."/>
            <person name="Hu G."/>
            <person name="Bao F."/>
            <person name="Hu Y."/>
            <person name="Wan P."/>
            <person name="Li L."/>
            <person name="Deng X."/>
            <person name="Kuang T."/>
            <person name="Xiang C."/>
            <person name="Zhu J.K."/>
            <person name="Oliver M.J."/>
            <person name="He Y."/>
        </authorList>
    </citation>
    <scope>NUCLEOTIDE SEQUENCE [LARGE SCALE GENOMIC DNA]</scope>
    <source>
        <strain evidence="3">cv. XS01</strain>
    </source>
</reference>
<name>A0A2Z7AEB3_9LAMI</name>
<feature type="region of interest" description="Disordered" evidence="1">
    <location>
        <begin position="29"/>
        <end position="68"/>
    </location>
</feature>
<accession>A0A2Z7AEB3</accession>
<dbReference type="OrthoDB" id="1745046at2759"/>
<sequence>MGSCISKCRTKKKFKEDCSCSHVQDKLVISQDHPKSSTPSNPTPPAKSKAVITPSHESSPFSCSDNSKSSATMATSSSSCNSSSALTAARDRSFSNEFLWSCVKENPQITGVKQSLENPKRTPLQNLQHSTEFSPLVTRRKHSVRENLTSSTPKKRSRANSPTLVRQKSFRKEHNIGLRSPSPSRRFIGENNRIFLTDENSCRGPIFSNANATSTSLSYGVKKESFRPPTASPNRDFSIKRNVKVDVCSSKKTGADHCVAEDIQSRQGLDILMEDINNPLIALDCFIFL</sequence>
<feature type="region of interest" description="Disordered" evidence="1">
    <location>
        <begin position="116"/>
        <end position="164"/>
    </location>
</feature>
<protein>
    <submittedName>
        <fullName evidence="2">Uncharacterized protein</fullName>
    </submittedName>
</protein>
<organism evidence="2 3">
    <name type="scientific">Dorcoceras hygrometricum</name>
    <dbReference type="NCBI Taxonomy" id="472368"/>
    <lineage>
        <taxon>Eukaryota</taxon>
        <taxon>Viridiplantae</taxon>
        <taxon>Streptophyta</taxon>
        <taxon>Embryophyta</taxon>
        <taxon>Tracheophyta</taxon>
        <taxon>Spermatophyta</taxon>
        <taxon>Magnoliopsida</taxon>
        <taxon>eudicotyledons</taxon>
        <taxon>Gunneridae</taxon>
        <taxon>Pentapetalae</taxon>
        <taxon>asterids</taxon>
        <taxon>lamiids</taxon>
        <taxon>Lamiales</taxon>
        <taxon>Gesneriaceae</taxon>
        <taxon>Didymocarpoideae</taxon>
        <taxon>Trichosporeae</taxon>
        <taxon>Loxocarpinae</taxon>
        <taxon>Dorcoceras</taxon>
    </lineage>
</organism>
<proteinExistence type="predicted"/>